<dbReference type="SUPFAM" id="SSF55729">
    <property type="entry name" value="Acyl-CoA N-acyltransferases (Nat)"/>
    <property type="match status" value="1"/>
</dbReference>
<comment type="caution">
    <text evidence="1">The sequence shown here is derived from an EMBL/GenBank/DDBJ whole genome shotgun (WGS) entry which is preliminary data.</text>
</comment>
<dbReference type="Gene3D" id="3.40.630.30">
    <property type="match status" value="1"/>
</dbReference>
<name>A0A4R6C5B7_9STAP</name>
<dbReference type="Proteomes" id="UP000294865">
    <property type="component" value="Unassembled WGS sequence"/>
</dbReference>
<protein>
    <recommendedName>
        <fullName evidence="3">GNAT family N-acetyltransferase</fullName>
    </recommendedName>
</protein>
<reference evidence="1 2" key="1">
    <citation type="submission" date="2019-01" db="EMBL/GenBank/DDBJ databases">
        <title>Draft genome sequences of Macrococcus caseolyticus, Macrococcus canis, Macrococcus bohemicus and Macrococcus goetzii.</title>
        <authorList>
            <person name="Mazhar S."/>
            <person name="Altermann E."/>
            <person name="Hill C."/>
            <person name="Mcauliffe O."/>
        </authorList>
    </citation>
    <scope>NUCLEOTIDE SEQUENCE [LARGE SCALE GENOMIC DNA]</scope>
    <source>
        <strain evidence="1 2">DPC7162</strain>
    </source>
</reference>
<dbReference type="EMBL" id="SDQG01000004">
    <property type="protein sequence ID" value="TDM16652.1"/>
    <property type="molecule type" value="Genomic_DNA"/>
</dbReference>
<sequence length="72" mass="8295">MDLYNEYDDFIRLGIELDDKLIGYADLAYIKGNSAELGIAIGESKLWGRGIGFYSSPQYDRLCLYTFRLFNL</sequence>
<evidence type="ECO:0008006" key="3">
    <source>
        <dbReference type="Google" id="ProtNLM"/>
    </source>
</evidence>
<evidence type="ECO:0000313" key="1">
    <source>
        <dbReference type="EMBL" id="TDM16652.1"/>
    </source>
</evidence>
<evidence type="ECO:0000313" key="2">
    <source>
        <dbReference type="Proteomes" id="UP000294865"/>
    </source>
</evidence>
<dbReference type="AlphaFoldDB" id="A0A4R6C5B7"/>
<dbReference type="InterPro" id="IPR016181">
    <property type="entry name" value="Acyl_CoA_acyltransferase"/>
</dbReference>
<dbReference type="RefSeq" id="WP_133419954.1">
    <property type="nucleotide sequence ID" value="NZ_SDQG01000004.1"/>
</dbReference>
<gene>
    <name evidence="1" type="ORF">ETI04_08115</name>
</gene>
<proteinExistence type="predicted"/>
<organism evidence="1 2">
    <name type="scientific">Macrococcoides canis</name>
    <dbReference type="NCBI Taxonomy" id="1855823"/>
    <lineage>
        <taxon>Bacteria</taxon>
        <taxon>Bacillati</taxon>
        <taxon>Bacillota</taxon>
        <taxon>Bacilli</taxon>
        <taxon>Bacillales</taxon>
        <taxon>Staphylococcaceae</taxon>
        <taxon>Macrococcoides</taxon>
    </lineage>
</organism>
<accession>A0A4R6C5B7</accession>